<keyword evidence="2" id="KW-1185">Reference proteome</keyword>
<evidence type="ECO:0000313" key="1">
    <source>
        <dbReference type="EMBL" id="KAL1590421.1"/>
    </source>
</evidence>
<dbReference type="AlphaFoldDB" id="A0AB34L562"/>
<evidence type="ECO:0000313" key="2">
    <source>
        <dbReference type="Proteomes" id="UP000803884"/>
    </source>
</evidence>
<name>A0AB34L562_9PEZI</name>
<organism evidence="1 2">
    <name type="scientific">Cladosporium halotolerans</name>
    <dbReference type="NCBI Taxonomy" id="1052096"/>
    <lineage>
        <taxon>Eukaryota</taxon>
        <taxon>Fungi</taxon>
        <taxon>Dikarya</taxon>
        <taxon>Ascomycota</taxon>
        <taxon>Pezizomycotina</taxon>
        <taxon>Dothideomycetes</taxon>
        <taxon>Dothideomycetidae</taxon>
        <taxon>Cladosporiales</taxon>
        <taxon>Cladosporiaceae</taxon>
        <taxon>Cladosporium</taxon>
    </lineage>
</organism>
<dbReference type="RefSeq" id="XP_069233526.1">
    <property type="nucleotide sequence ID" value="XM_069369368.1"/>
</dbReference>
<dbReference type="PANTHER" id="PTHR38846">
    <property type="entry name" value="C3H1-TYPE DOMAIN-CONTAINING PROTEIN"/>
    <property type="match status" value="1"/>
</dbReference>
<dbReference type="GeneID" id="96002206"/>
<reference evidence="1 2" key="1">
    <citation type="journal article" date="2020" name="Microbiol. Resour. Announc.">
        <title>Draft Genome Sequence of a Cladosporium Species Isolated from the Mesophotic Ascidian Didemnum maculosum.</title>
        <authorList>
            <person name="Gioti A."/>
            <person name="Siaperas R."/>
            <person name="Nikolaivits E."/>
            <person name="Le Goff G."/>
            <person name="Ouazzani J."/>
            <person name="Kotoulas G."/>
            <person name="Topakas E."/>
        </authorList>
    </citation>
    <scope>NUCLEOTIDE SEQUENCE [LARGE SCALE GENOMIC DNA]</scope>
    <source>
        <strain evidence="1 2">TM138-S3</strain>
    </source>
</reference>
<dbReference type="EMBL" id="JAAQHG020000002">
    <property type="protein sequence ID" value="KAL1590421.1"/>
    <property type="molecule type" value="Genomic_DNA"/>
</dbReference>
<protein>
    <submittedName>
        <fullName evidence="1">Uncharacterized protein</fullName>
    </submittedName>
</protein>
<proteinExistence type="predicted"/>
<sequence>MARRKWHRYREMLDQFDMNYGDDESKLEGLQRLCADCGVKIGPSIKQCKRILKSANVNILDLIYAKQAGVLIQRHSSRGALMDYTRNGMIFPKKLAKENGFLTALLVEVF</sequence>
<dbReference type="Proteomes" id="UP000803884">
    <property type="component" value="Unassembled WGS sequence"/>
</dbReference>
<dbReference type="PANTHER" id="PTHR38846:SF1">
    <property type="entry name" value="C3H1-TYPE DOMAIN-CONTAINING PROTEIN"/>
    <property type="match status" value="1"/>
</dbReference>
<accession>A0AB34L562</accession>
<gene>
    <name evidence="1" type="ORF">WHR41_00762</name>
</gene>
<comment type="caution">
    <text evidence="1">The sequence shown here is derived from an EMBL/GenBank/DDBJ whole genome shotgun (WGS) entry which is preliminary data.</text>
</comment>